<dbReference type="GO" id="GO:0007015">
    <property type="term" value="P:actin filament organization"/>
    <property type="evidence" value="ECO:0007669"/>
    <property type="project" value="InterPro"/>
</dbReference>
<accession>A0A7J7IS94</accession>
<comment type="similarity">
    <text evidence="2">Belongs to the thymosin beta family.</text>
</comment>
<protein>
    <submittedName>
        <fullName evidence="6">Uncharacterized protein</fullName>
    </submittedName>
</protein>
<evidence type="ECO:0000256" key="3">
    <source>
        <dbReference type="ARBA" id="ARBA00022490"/>
    </source>
</evidence>
<evidence type="ECO:0000313" key="7">
    <source>
        <dbReference type="Proteomes" id="UP000593567"/>
    </source>
</evidence>
<keyword evidence="5" id="KW-0812">Transmembrane</keyword>
<evidence type="ECO:0000256" key="4">
    <source>
        <dbReference type="ARBA" id="ARBA00023212"/>
    </source>
</evidence>
<keyword evidence="5" id="KW-1133">Transmembrane helix</keyword>
<dbReference type="InterPro" id="IPR038386">
    <property type="entry name" value="Beta-thymosin_sf"/>
</dbReference>
<organism evidence="6 7">
    <name type="scientific">Bugula neritina</name>
    <name type="common">Brown bryozoan</name>
    <name type="synonym">Sertularia neritina</name>
    <dbReference type="NCBI Taxonomy" id="10212"/>
    <lineage>
        <taxon>Eukaryota</taxon>
        <taxon>Metazoa</taxon>
        <taxon>Spiralia</taxon>
        <taxon>Lophotrochozoa</taxon>
        <taxon>Bryozoa</taxon>
        <taxon>Gymnolaemata</taxon>
        <taxon>Cheilostomatida</taxon>
        <taxon>Flustrina</taxon>
        <taxon>Buguloidea</taxon>
        <taxon>Bugulidae</taxon>
        <taxon>Bugula</taxon>
    </lineage>
</organism>
<keyword evidence="7" id="KW-1185">Reference proteome</keyword>
<dbReference type="Proteomes" id="UP000593567">
    <property type="component" value="Unassembled WGS sequence"/>
</dbReference>
<dbReference type="Pfam" id="PF01290">
    <property type="entry name" value="Thymosin"/>
    <property type="match status" value="1"/>
</dbReference>
<comment type="subcellular location">
    <subcellularLocation>
        <location evidence="1">Cytoplasm</location>
        <location evidence="1">Cytoskeleton</location>
    </subcellularLocation>
</comment>
<keyword evidence="5" id="KW-0472">Membrane</keyword>
<feature type="transmembrane region" description="Helical" evidence="5">
    <location>
        <begin position="36"/>
        <end position="53"/>
    </location>
</feature>
<dbReference type="Gene3D" id="1.20.5.520">
    <property type="entry name" value="Single helix bin"/>
    <property type="match status" value="1"/>
</dbReference>
<gene>
    <name evidence="6" type="ORF">EB796_024933</name>
</gene>
<dbReference type="EMBL" id="VXIV02003471">
    <property type="protein sequence ID" value="KAF6016760.1"/>
    <property type="molecule type" value="Genomic_DNA"/>
</dbReference>
<evidence type="ECO:0000256" key="5">
    <source>
        <dbReference type="SAM" id="Phobius"/>
    </source>
</evidence>
<evidence type="ECO:0000256" key="1">
    <source>
        <dbReference type="ARBA" id="ARBA00004245"/>
    </source>
</evidence>
<evidence type="ECO:0000256" key="2">
    <source>
        <dbReference type="ARBA" id="ARBA00009511"/>
    </source>
</evidence>
<dbReference type="InterPro" id="IPR001152">
    <property type="entry name" value="Beta-thymosin"/>
</dbReference>
<keyword evidence="3" id="KW-0963">Cytoplasm</keyword>
<comment type="caution">
    <text evidence="6">The sequence shown here is derived from an EMBL/GenBank/DDBJ whole genome shotgun (WGS) entry which is preliminary data.</text>
</comment>
<reference evidence="6" key="1">
    <citation type="submission" date="2020-06" db="EMBL/GenBank/DDBJ databases">
        <title>Draft genome of Bugula neritina, a colonial animal packing powerful symbionts and potential medicines.</title>
        <authorList>
            <person name="Rayko M."/>
        </authorList>
    </citation>
    <scope>NUCLEOTIDE SEQUENCE [LARGE SCALE GENOMIC DNA]</scope>
    <source>
        <strain evidence="6">Kwan_BN1</strain>
    </source>
</reference>
<dbReference type="OrthoDB" id="2151618at2759"/>
<dbReference type="GO" id="GO:0003785">
    <property type="term" value="F:actin monomer binding"/>
    <property type="evidence" value="ECO:0007669"/>
    <property type="project" value="InterPro"/>
</dbReference>
<name>A0A7J7IS94_BUGNE</name>
<proteinExistence type="inferred from homology"/>
<keyword evidence="4" id="KW-0206">Cytoskeleton</keyword>
<evidence type="ECO:0000313" key="6">
    <source>
        <dbReference type="EMBL" id="KAF6016760.1"/>
    </source>
</evidence>
<sequence length="68" mass="7837">MRTGIEQYNKENMKHTDTQVKQVLPDKDSKVMEANYFYISILFTTIPCTLVSVDSQPKEYLASYSPIS</sequence>
<dbReference type="AlphaFoldDB" id="A0A7J7IS94"/>
<dbReference type="GO" id="GO:0005856">
    <property type="term" value="C:cytoskeleton"/>
    <property type="evidence" value="ECO:0007669"/>
    <property type="project" value="UniProtKB-SubCell"/>
</dbReference>